<feature type="compositionally biased region" description="Pro residues" evidence="1">
    <location>
        <begin position="57"/>
        <end position="88"/>
    </location>
</feature>
<feature type="compositionally biased region" description="Low complexity" evidence="1">
    <location>
        <begin position="89"/>
        <end position="103"/>
    </location>
</feature>
<dbReference type="InterPro" id="IPR046528">
    <property type="entry name" value="DUF6593"/>
</dbReference>
<sequence>MSSYAEKEGGWSSQYATPPNQPYGGYQQPPYQQGAHAPYSQGGAPYQQGAYAQAPYQQPPPQGYQQPPYPQNQYGAPPPPQGYGPPPQGYGAPASQGYQGYPGAPSPAPQGYPQQPSSQPAYPGQPQVEKRHSVVFKFSGTNKTILNSQVDDPYGKSPFSVSTPKKKVTTFRAVDGTVIAVIDWDHSSPVMEYRGNKIKIKEWLPLKKDDKSSRTFVHEGKHYDWNTRDQIVYLEPSDRPGHHVAIWRDPTGVAEVEVFQEALVIPGMLEACLLAVMLMQSGHSFGESSGGGGYPSIGIAIGTVIGSMIAS</sequence>
<feature type="domain" description="DUF6593" evidence="2">
    <location>
        <begin position="146"/>
        <end position="280"/>
    </location>
</feature>
<keyword evidence="4" id="KW-1185">Reference proteome</keyword>
<evidence type="ECO:0000313" key="3">
    <source>
        <dbReference type="EMBL" id="THH17434.1"/>
    </source>
</evidence>
<reference evidence="3 4" key="1">
    <citation type="submission" date="2019-02" db="EMBL/GenBank/DDBJ databases">
        <title>Genome sequencing of the rare red list fungi Bondarzewia mesenterica.</title>
        <authorList>
            <person name="Buettner E."/>
            <person name="Kellner H."/>
        </authorList>
    </citation>
    <scope>NUCLEOTIDE SEQUENCE [LARGE SCALE GENOMIC DNA]</scope>
    <source>
        <strain evidence="3 4">DSM 108281</strain>
    </source>
</reference>
<dbReference type="Proteomes" id="UP000310158">
    <property type="component" value="Unassembled WGS sequence"/>
</dbReference>
<protein>
    <recommendedName>
        <fullName evidence="2">DUF6593 domain-containing protein</fullName>
    </recommendedName>
</protein>
<dbReference type="EMBL" id="SGPL01000112">
    <property type="protein sequence ID" value="THH17434.1"/>
    <property type="molecule type" value="Genomic_DNA"/>
</dbReference>
<accession>A0A4S4LXQ2</accession>
<dbReference type="AlphaFoldDB" id="A0A4S4LXQ2"/>
<organism evidence="3 4">
    <name type="scientific">Bondarzewia mesenterica</name>
    <dbReference type="NCBI Taxonomy" id="1095465"/>
    <lineage>
        <taxon>Eukaryota</taxon>
        <taxon>Fungi</taxon>
        <taxon>Dikarya</taxon>
        <taxon>Basidiomycota</taxon>
        <taxon>Agaricomycotina</taxon>
        <taxon>Agaricomycetes</taxon>
        <taxon>Russulales</taxon>
        <taxon>Bondarzewiaceae</taxon>
        <taxon>Bondarzewia</taxon>
    </lineage>
</organism>
<evidence type="ECO:0000313" key="4">
    <source>
        <dbReference type="Proteomes" id="UP000310158"/>
    </source>
</evidence>
<evidence type="ECO:0000256" key="1">
    <source>
        <dbReference type="SAM" id="MobiDB-lite"/>
    </source>
</evidence>
<evidence type="ECO:0000259" key="2">
    <source>
        <dbReference type="Pfam" id="PF20236"/>
    </source>
</evidence>
<dbReference type="OrthoDB" id="3191568at2759"/>
<feature type="region of interest" description="Disordered" evidence="1">
    <location>
        <begin position="1"/>
        <end position="129"/>
    </location>
</feature>
<comment type="caution">
    <text evidence="3">The sequence shown here is derived from an EMBL/GenBank/DDBJ whole genome shotgun (WGS) entry which is preliminary data.</text>
</comment>
<proteinExistence type="predicted"/>
<feature type="compositionally biased region" description="Low complexity" evidence="1">
    <location>
        <begin position="111"/>
        <end position="127"/>
    </location>
</feature>
<gene>
    <name evidence="3" type="ORF">EW146_g3375</name>
</gene>
<name>A0A4S4LXQ2_9AGAM</name>
<feature type="compositionally biased region" description="Low complexity" evidence="1">
    <location>
        <begin position="22"/>
        <end position="56"/>
    </location>
</feature>
<dbReference type="Pfam" id="PF20236">
    <property type="entry name" value="DUF6593"/>
    <property type="match status" value="1"/>
</dbReference>